<gene>
    <name evidence="2" type="primary">LOC100179221</name>
</gene>
<reference evidence="2" key="2">
    <citation type="submission" date="2025-08" db="UniProtKB">
        <authorList>
            <consortium name="Ensembl"/>
        </authorList>
    </citation>
    <scope>IDENTIFICATION</scope>
</reference>
<evidence type="ECO:0000313" key="2">
    <source>
        <dbReference type="Ensembl" id="ENSCINP00000030070.1"/>
    </source>
</evidence>
<feature type="coiled-coil region" evidence="1">
    <location>
        <begin position="188"/>
        <end position="322"/>
    </location>
</feature>
<evidence type="ECO:0000313" key="3">
    <source>
        <dbReference type="Proteomes" id="UP000008144"/>
    </source>
</evidence>
<dbReference type="OMA" id="AKDAMMM"/>
<reference evidence="3" key="1">
    <citation type="journal article" date="2002" name="Science">
        <title>The draft genome of Ciona intestinalis: insights into chordate and vertebrate origins.</title>
        <authorList>
            <person name="Dehal P."/>
            <person name="Satou Y."/>
            <person name="Campbell R.K."/>
            <person name="Chapman J."/>
            <person name="Degnan B."/>
            <person name="De Tomaso A."/>
            <person name="Davidson B."/>
            <person name="Di Gregorio A."/>
            <person name="Gelpke M."/>
            <person name="Goodstein D.M."/>
            <person name="Harafuji N."/>
            <person name="Hastings K.E."/>
            <person name="Ho I."/>
            <person name="Hotta K."/>
            <person name="Huang W."/>
            <person name="Kawashima T."/>
            <person name="Lemaire P."/>
            <person name="Martinez D."/>
            <person name="Meinertzhagen I.A."/>
            <person name="Necula S."/>
            <person name="Nonaka M."/>
            <person name="Putnam N."/>
            <person name="Rash S."/>
            <person name="Saiga H."/>
            <person name="Satake M."/>
            <person name="Terry A."/>
            <person name="Yamada L."/>
            <person name="Wang H.G."/>
            <person name="Awazu S."/>
            <person name="Azumi K."/>
            <person name="Boore J."/>
            <person name="Branno M."/>
            <person name="Chin-Bow S."/>
            <person name="DeSantis R."/>
            <person name="Doyle S."/>
            <person name="Francino P."/>
            <person name="Keys D.N."/>
            <person name="Haga S."/>
            <person name="Hayashi H."/>
            <person name="Hino K."/>
            <person name="Imai K.S."/>
            <person name="Inaba K."/>
            <person name="Kano S."/>
            <person name="Kobayashi K."/>
            <person name="Kobayashi M."/>
            <person name="Lee B.I."/>
            <person name="Makabe K.W."/>
            <person name="Manohar C."/>
            <person name="Matassi G."/>
            <person name="Medina M."/>
            <person name="Mochizuki Y."/>
            <person name="Mount S."/>
            <person name="Morishita T."/>
            <person name="Miura S."/>
            <person name="Nakayama A."/>
            <person name="Nishizaka S."/>
            <person name="Nomoto H."/>
            <person name="Ohta F."/>
            <person name="Oishi K."/>
            <person name="Rigoutsos I."/>
            <person name="Sano M."/>
            <person name="Sasaki A."/>
            <person name="Sasakura Y."/>
            <person name="Shoguchi E."/>
            <person name="Shin-i T."/>
            <person name="Spagnuolo A."/>
            <person name="Stainier D."/>
            <person name="Suzuki M.M."/>
            <person name="Tassy O."/>
            <person name="Takatori N."/>
            <person name="Tokuoka M."/>
            <person name="Yagi K."/>
            <person name="Yoshizaki F."/>
            <person name="Wada S."/>
            <person name="Zhang C."/>
            <person name="Hyatt P.D."/>
            <person name="Larimer F."/>
            <person name="Detter C."/>
            <person name="Doggett N."/>
            <person name="Glavina T."/>
            <person name="Hawkins T."/>
            <person name="Richardson P."/>
            <person name="Lucas S."/>
            <person name="Kohara Y."/>
            <person name="Levine M."/>
            <person name="Satoh N."/>
            <person name="Rokhsar D.S."/>
        </authorList>
    </citation>
    <scope>NUCLEOTIDE SEQUENCE [LARGE SCALE GENOMIC DNA]</scope>
</reference>
<reference evidence="2" key="3">
    <citation type="submission" date="2025-09" db="UniProtKB">
        <authorList>
            <consortium name="Ensembl"/>
        </authorList>
    </citation>
    <scope>IDENTIFICATION</scope>
</reference>
<accession>H2XK88</accession>
<dbReference type="Proteomes" id="UP000008144">
    <property type="component" value="Unassembled WGS sequence"/>
</dbReference>
<dbReference type="AlphaFoldDB" id="H2XK88"/>
<keyword evidence="1" id="KW-0175">Coiled coil</keyword>
<sequence>MSTELRKLNEAIQRESSISKRRISSMEDENEDLRREVGVLQLEVDGMKKEEQGAKDAMMMSEDRIRLLEDEVVILEREKQKLEDANDKLKDDHSRLQLDVAQLRVDLEDAGSSLQRMGEDKDGLILQVERLTNNLLESSHNLHELQLVLDDQKLKIEDNEQTNIVTMLDLQTTNAGLTRKVCDVTEKLIQAEQREQNFESRFSELEARSLKRDIELDEASKKAVVDFNLMRKEVEVLEANNVKLTEEIENLKINEVLSDSKLESALESLMHAREELNREVTRNEELKKQVEGLQSRCNDNVVKQLTEEKLKLEKEVEKITENLN</sequence>
<dbReference type="InParanoid" id="H2XK88"/>
<feature type="coiled-coil region" evidence="1">
    <location>
        <begin position="16"/>
        <end position="162"/>
    </location>
</feature>
<organism evidence="2 3">
    <name type="scientific">Ciona intestinalis</name>
    <name type="common">Transparent sea squirt</name>
    <name type="synonym">Ascidia intestinalis</name>
    <dbReference type="NCBI Taxonomy" id="7719"/>
    <lineage>
        <taxon>Eukaryota</taxon>
        <taxon>Metazoa</taxon>
        <taxon>Chordata</taxon>
        <taxon>Tunicata</taxon>
        <taxon>Ascidiacea</taxon>
        <taxon>Phlebobranchia</taxon>
        <taxon>Cionidae</taxon>
        <taxon>Ciona</taxon>
    </lineage>
</organism>
<name>H2XK88_CIOIN</name>
<evidence type="ECO:0000256" key="1">
    <source>
        <dbReference type="SAM" id="Coils"/>
    </source>
</evidence>
<proteinExistence type="predicted"/>
<keyword evidence="3" id="KW-1185">Reference proteome</keyword>
<protein>
    <submittedName>
        <fullName evidence="2">Myosin-11</fullName>
    </submittedName>
</protein>
<dbReference type="HOGENOM" id="CLU_857791_0_0_1"/>
<dbReference type="Ensembl" id="ENSCINT00000030534.1">
    <property type="protein sequence ID" value="ENSCINP00000030070.1"/>
    <property type="gene ID" value="ENSCING00000018109.1"/>
</dbReference>